<dbReference type="InterPro" id="IPR001128">
    <property type="entry name" value="Cyt_P450"/>
</dbReference>
<evidence type="ECO:0000256" key="14">
    <source>
        <dbReference type="PIRSR" id="PIRSR602401-1"/>
    </source>
</evidence>
<organism evidence="16 17">
    <name type="scientific">Pieris brassicae</name>
    <name type="common">White butterfly</name>
    <name type="synonym">Large white butterfly</name>
    <dbReference type="NCBI Taxonomy" id="7116"/>
    <lineage>
        <taxon>Eukaryota</taxon>
        <taxon>Metazoa</taxon>
        <taxon>Ecdysozoa</taxon>
        <taxon>Arthropoda</taxon>
        <taxon>Hexapoda</taxon>
        <taxon>Insecta</taxon>
        <taxon>Pterygota</taxon>
        <taxon>Neoptera</taxon>
        <taxon>Endopterygota</taxon>
        <taxon>Lepidoptera</taxon>
        <taxon>Glossata</taxon>
        <taxon>Ditrysia</taxon>
        <taxon>Papilionoidea</taxon>
        <taxon>Pieridae</taxon>
        <taxon>Pierinae</taxon>
        <taxon>Pieris</taxon>
    </lineage>
</organism>
<evidence type="ECO:0000256" key="13">
    <source>
        <dbReference type="ARBA" id="ARBA00023136"/>
    </source>
</evidence>
<dbReference type="PRINTS" id="PR00463">
    <property type="entry name" value="EP450I"/>
</dbReference>
<evidence type="ECO:0000256" key="1">
    <source>
        <dbReference type="ARBA" id="ARBA00001971"/>
    </source>
</evidence>
<dbReference type="SUPFAM" id="SSF48264">
    <property type="entry name" value="Cytochrome P450"/>
    <property type="match status" value="1"/>
</dbReference>
<evidence type="ECO:0000256" key="10">
    <source>
        <dbReference type="ARBA" id="ARBA00023002"/>
    </source>
</evidence>
<comment type="similarity">
    <text evidence="5 15">Belongs to the cytochrome P450 family.</text>
</comment>
<keyword evidence="11 14" id="KW-0408">Iron</keyword>
<dbReference type="GO" id="GO:0004497">
    <property type="term" value="F:monooxygenase activity"/>
    <property type="evidence" value="ECO:0007669"/>
    <property type="project" value="UniProtKB-KW"/>
</dbReference>
<dbReference type="GO" id="GO:0005506">
    <property type="term" value="F:iron ion binding"/>
    <property type="evidence" value="ECO:0007669"/>
    <property type="project" value="InterPro"/>
</dbReference>
<comment type="caution">
    <text evidence="16">The sequence shown here is derived from an EMBL/GenBank/DDBJ whole genome shotgun (WGS) entry which is preliminary data.</text>
</comment>
<evidence type="ECO:0000256" key="8">
    <source>
        <dbReference type="ARBA" id="ARBA00022824"/>
    </source>
</evidence>
<keyword evidence="17" id="KW-1185">Reference proteome</keyword>
<gene>
    <name evidence="16" type="ORF">PIBRA_LOCUS13786</name>
</gene>
<comment type="cofactor">
    <cofactor evidence="1 14">
        <name>heme</name>
        <dbReference type="ChEBI" id="CHEBI:30413"/>
    </cofactor>
</comment>
<keyword evidence="12 15" id="KW-0503">Monooxygenase</keyword>
<dbReference type="InterPro" id="IPR036396">
    <property type="entry name" value="Cyt_P450_sf"/>
</dbReference>
<dbReference type="GO" id="GO:0020037">
    <property type="term" value="F:heme binding"/>
    <property type="evidence" value="ECO:0007669"/>
    <property type="project" value="InterPro"/>
</dbReference>
<keyword evidence="7 14" id="KW-0479">Metal-binding</keyword>
<evidence type="ECO:0000256" key="6">
    <source>
        <dbReference type="ARBA" id="ARBA00022617"/>
    </source>
</evidence>
<evidence type="ECO:0000256" key="9">
    <source>
        <dbReference type="ARBA" id="ARBA00022848"/>
    </source>
</evidence>
<evidence type="ECO:0000256" key="7">
    <source>
        <dbReference type="ARBA" id="ARBA00022723"/>
    </source>
</evidence>
<accession>A0A9P0XIY5</accession>
<keyword evidence="13" id="KW-0472">Membrane</keyword>
<evidence type="ECO:0000256" key="3">
    <source>
        <dbReference type="ARBA" id="ARBA00004174"/>
    </source>
</evidence>
<dbReference type="PANTHER" id="PTHR24291">
    <property type="entry name" value="CYTOCHROME P450 FAMILY 4"/>
    <property type="match status" value="1"/>
</dbReference>
<keyword evidence="8" id="KW-0256">Endoplasmic reticulum</keyword>
<dbReference type="PANTHER" id="PTHR24291:SF189">
    <property type="entry name" value="CYTOCHROME P450 4C3-RELATED"/>
    <property type="match status" value="1"/>
</dbReference>
<proteinExistence type="inferred from homology"/>
<dbReference type="Gene3D" id="1.10.630.10">
    <property type="entry name" value="Cytochrome P450"/>
    <property type="match status" value="1"/>
</dbReference>
<comment type="subcellular location">
    <subcellularLocation>
        <location evidence="4">Endoplasmic reticulum membrane</location>
        <topology evidence="4">Peripheral membrane protein</topology>
    </subcellularLocation>
    <subcellularLocation>
        <location evidence="3">Microsome membrane</location>
        <topology evidence="3">Peripheral membrane protein</topology>
    </subcellularLocation>
</comment>
<dbReference type="Proteomes" id="UP001152562">
    <property type="component" value="Unassembled WGS sequence"/>
</dbReference>
<reference evidence="16" key="1">
    <citation type="submission" date="2022-05" db="EMBL/GenBank/DDBJ databases">
        <authorList>
            <person name="Okamura Y."/>
        </authorList>
    </citation>
    <scope>NUCLEOTIDE SEQUENCE</scope>
</reference>
<name>A0A9P0XIY5_PIEBR</name>
<keyword evidence="10 15" id="KW-0560">Oxidoreductase</keyword>
<evidence type="ECO:0000256" key="2">
    <source>
        <dbReference type="ARBA" id="ARBA00003690"/>
    </source>
</evidence>
<keyword evidence="9" id="KW-0492">Microsome</keyword>
<dbReference type="PRINTS" id="PR00385">
    <property type="entry name" value="P450"/>
</dbReference>
<dbReference type="GO" id="GO:0016705">
    <property type="term" value="F:oxidoreductase activity, acting on paired donors, with incorporation or reduction of molecular oxygen"/>
    <property type="evidence" value="ECO:0007669"/>
    <property type="project" value="InterPro"/>
</dbReference>
<evidence type="ECO:0000256" key="15">
    <source>
        <dbReference type="RuleBase" id="RU000461"/>
    </source>
</evidence>
<evidence type="ECO:0008006" key="18">
    <source>
        <dbReference type="Google" id="ProtNLM"/>
    </source>
</evidence>
<evidence type="ECO:0000256" key="12">
    <source>
        <dbReference type="ARBA" id="ARBA00023033"/>
    </source>
</evidence>
<dbReference type="PROSITE" id="PS00086">
    <property type="entry name" value="CYTOCHROME_P450"/>
    <property type="match status" value="1"/>
</dbReference>
<dbReference type="GO" id="GO:0005789">
    <property type="term" value="C:endoplasmic reticulum membrane"/>
    <property type="evidence" value="ECO:0007669"/>
    <property type="project" value="UniProtKB-SubCell"/>
</dbReference>
<dbReference type="InterPro" id="IPR017972">
    <property type="entry name" value="Cyt_P450_CS"/>
</dbReference>
<keyword evidence="6 14" id="KW-0349">Heme</keyword>
<evidence type="ECO:0000256" key="5">
    <source>
        <dbReference type="ARBA" id="ARBA00010617"/>
    </source>
</evidence>
<dbReference type="EMBL" id="CALOZG010000086">
    <property type="protein sequence ID" value="CAH4038194.1"/>
    <property type="molecule type" value="Genomic_DNA"/>
</dbReference>
<dbReference type="InterPro" id="IPR002401">
    <property type="entry name" value="Cyt_P450_E_grp-I"/>
</dbReference>
<comment type="function">
    <text evidence="2">May be involved in the metabolism of insect hormones and in the breakdown of synthetic insecticides.</text>
</comment>
<protein>
    <recommendedName>
        <fullName evidence="18">Cytochrome P450</fullName>
    </recommendedName>
</protein>
<evidence type="ECO:0000313" key="16">
    <source>
        <dbReference type="EMBL" id="CAH4038194.1"/>
    </source>
</evidence>
<dbReference type="Pfam" id="PF00067">
    <property type="entry name" value="p450"/>
    <property type="match status" value="1"/>
</dbReference>
<evidence type="ECO:0000256" key="11">
    <source>
        <dbReference type="ARBA" id="ARBA00023004"/>
    </source>
</evidence>
<evidence type="ECO:0000313" key="17">
    <source>
        <dbReference type="Proteomes" id="UP001152562"/>
    </source>
</evidence>
<sequence>MWSLLRKSKHSHAATDIWRWEVSGLHAHQSDRMLREPFALAISHTYKRRRVHELAKKIPSPPGASSVFGALKYSLLGKDSVSDRDDVEYILKNCLEKENVMRFFREIIGNAGIFAPVSTWIHRRKMLIPAFSPKIIKSFVSKQARQGLELSEQLEIDGRVGSGEFSIWPYINAYTLSSIAETALGVKLDALRDPNIPFLRAVQDVLCFIASRIVKVWLWSEFIYKFSNLHADVQTSKTSLYSLPDKIIKEKREALYNNNKMKNLREKQTIYGQGQDSNSFLDHLIMLSEEENRLTDEELREEILVMMLAGTDSSAVAIGYTLVLLAKYPVIQEKLYNDIKNHFGNSDRPLNSDDLMALEYLSRVVKESLRLFPPVPGITRKAGDKEVHLPSGIILPRETGIVVSIWGMNRDPKQWGPTADCFDPDRFSDKQTATYASFSLGPRNCIGYKYALQSVQIAVASIIRRYKVVGEPEKGSVPTIDSTFSIMMRAKDDFKIALEKRHN</sequence>
<dbReference type="AlphaFoldDB" id="A0A9P0XIY5"/>
<dbReference type="InterPro" id="IPR050196">
    <property type="entry name" value="Cytochrome_P450_Monoox"/>
</dbReference>
<feature type="binding site" description="axial binding residue" evidence="14">
    <location>
        <position position="445"/>
    </location>
    <ligand>
        <name>heme</name>
        <dbReference type="ChEBI" id="CHEBI:30413"/>
    </ligand>
    <ligandPart>
        <name>Fe</name>
        <dbReference type="ChEBI" id="CHEBI:18248"/>
    </ligandPart>
</feature>
<evidence type="ECO:0000256" key="4">
    <source>
        <dbReference type="ARBA" id="ARBA00004406"/>
    </source>
</evidence>